<dbReference type="SUPFAM" id="SSF53092">
    <property type="entry name" value="Creatinase/prolidase N-terminal domain"/>
    <property type="match status" value="1"/>
</dbReference>
<keyword evidence="2" id="KW-0479">Metal-binding</keyword>
<dbReference type="SUPFAM" id="SSF55920">
    <property type="entry name" value="Creatinase/aminopeptidase"/>
    <property type="match status" value="1"/>
</dbReference>
<dbReference type="InterPro" id="IPR000587">
    <property type="entry name" value="Creatinase_N"/>
</dbReference>
<evidence type="ECO:0000313" key="8">
    <source>
        <dbReference type="Proteomes" id="UP000024816"/>
    </source>
</evidence>
<dbReference type="InterPro" id="IPR029149">
    <property type="entry name" value="Creatin/AminoP/Spt16_N"/>
</dbReference>
<evidence type="ECO:0000313" key="7">
    <source>
        <dbReference type="EMBL" id="KCZ87406.1"/>
    </source>
</evidence>
<dbReference type="InterPro" id="IPR032416">
    <property type="entry name" value="Peptidase_M24_C"/>
</dbReference>
<dbReference type="InterPro" id="IPR036005">
    <property type="entry name" value="Creatinase/aminopeptidase-like"/>
</dbReference>
<evidence type="ECO:0000259" key="4">
    <source>
        <dbReference type="Pfam" id="PF00557"/>
    </source>
</evidence>
<dbReference type="PANTHER" id="PTHR43763">
    <property type="entry name" value="XAA-PRO AMINOPEPTIDASE 1"/>
    <property type="match status" value="1"/>
</dbReference>
<sequence>MRQTFDIKGGPQDGRAHLPLLRKELGNMGLDGFYVPHDDEYQNEYLPDANERLAWVSGFTGSFGSAFVFTDKAVIFADGRYTIQAADQTDPELWERQAIPEPGAFGWLAKQKLSGKTVGYDPRLMSPNDVTLLQAAARKAGATLVSVDENPIDKAWADRPPQPMAEVAPYHVKYAGVAHDEKRAEIGKALEEDGIDAAVLTSPTSLAWAFNIRGGDVMCTPLPLGRAILHKDGTADLFLDEAKVSPKLRKHLGNTVTVRPLSEIDEGLGELAGKTVSLDPDLASAWFFDTVEAAGGKIVRQRDPVALPRACKNEAEIKGTTAAHIRDGVAVTRFLHWLDTEAQSGKVTEIEAAIRLENFRDENDSLKDLSFPSISGAVEHGALPHYRVSEASDRTLELGSLYLIDSGGQYPDGTTDITRTVPIGEPTADMIRHYTLVLKGHIALAAVRFPQGTTGTHLDVLARHALWQAGLDYQHGTGHGVGVYLGVHEGPHRIAKAWNDVPLMPGMIVSNEPGYYREGQYGIRIENLQYVTPAAPIEGGEIDMLGFENLTFAPLSRDLIDVKLLTKEERKYVNDYHKQVWKLLNRKLPDDVKAWLKEATKRI</sequence>
<dbReference type="GO" id="GO:0046872">
    <property type="term" value="F:metal ion binding"/>
    <property type="evidence" value="ECO:0007669"/>
    <property type="project" value="UniProtKB-KW"/>
</dbReference>
<accession>A0A059FA16</accession>
<comment type="caution">
    <text evidence="7">The sequence shown here is derived from an EMBL/GenBank/DDBJ whole genome shotgun (WGS) entry which is preliminary data.</text>
</comment>
<protein>
    <submittedName>
        <fullName evidence="7">M24 family peptidase</fullName>
    </submittedName>
</protein>
<dbReference type="PANTHER" id="PTHR43763:SF6">
    <property type="entry name" value="XAA-PRO AMINOPEPTIDASE 1"/>
    <property type="match status" value="1"/>
</dbReference>
<dbReference type="InterPro" id="IPR000994">
    <property type="entry name" value="Pept_M24"/>
</dbReference>
<dbReference type="Gene3D" id="3.90.230.10">
    <property type="entry name" value="Creatinase/methionine aminopeptidase superfamily"/>
    <property type="match status" value="1"/>
</dbReference>
<dbReference type="eggNOG" id="COG0006">
    <property type="taxonomic scope" value="Bacteria"/>
</dbReference>
<name>A0A059FA16_9PROT</name>
<feature type="domain" description="Creatinase N-terminal" evidence="5">
    <location>
        <begin position="21"/>
        <end position="149"/>
    </location>
</feature>
<gene>
    <name evidence="7" type="ORF">HJA_12740</name>
</gene>
<dbReference type="CDD" id="cd01085">
    <property type="entry name" value="APP"/>
    <property type="match status" value="1"/>
</dbReference>
<feature type="domain" description="Peptidase M24" evidence="4">
    <location>
        <begin position="322"/>
        <end position="532"/>
    </location>
</feature>
<dbReference type="InterPro" id="IPR050422">
    <property type="entry name" value="X-Pro_aminopeptidase_P"/>
</dbReference>
<keyword evidence="8" id="KW-1185">Reference proteome</keyword>
<evidence type="ECO:0000259" key="6">
    <source>
        <dbReference type="Pfam" id="PF16188"/>
    </source>
</evidence>
<dbReference type="Pfam" id="PF00557">
    <property type="entry name" value="Peptidase_M24"/>
    <property type="match status" value="1"/>
</dbReference>
<dbReference type="FunFam" id="3.90.230.10:FF:000009">
    <property type="entry name" value="xaa-Pro aminopeptidase 2"/>
    <property type="match status" value="1"/>
</dbReference>
<dbReference type="EMBL" id="ARYJ01000008">
    <property type="protein sequence ID" value="KCZ87406.1"/>
    <property type="molecule type" value="Genomic_DNA"/>
</dbReference>
<dbReference type="GO" id="GO:0005737">
    <property type="term" value="C:cytoplasm"/>
    <property type="evidence" value="ECO:0007669"/>
    <property type="project" value="UniProtKB-ARBA"/>
</dbReference>
<dbReference type="RefSeq" id="WP_035582910.1">
    <property type="nucleotide sequence ID" value="NZ_ARYJ01000008.1"/>
</dbReference>
<organism evidence="7 8">
    <name type="scientific">Hyphomonas jannaschiana VP2</name>
    <dbReference type="NCBI Taxonomy" id="1280952"/>
    <lineage>
        <taxon>Bacteria</taxon>
        <taxon>Pseudomonadati</taxon>
        <taxon>Pseudomonadota</taxon>
        <taxon>Alphaproteobacteria</taxon>
        <taxon>Hyphomonadales</taxon>
        <taxon>Hyphomonadaceae</taxon>
        <taxon>Hyphomonas</taxon>
    </lineage>
</organism>
<comment type="similarity">
    <text evidence="1">Belongs to the peptidase M24B family.</text>
</comment>
<dbReference type="PATRIC" id="fig|1280952.3.peg.2548"/>
<evidence type="ECO:0000256" key="1">
    <source>
        <dbReference type="ARBA" id="ARBA00008766"/>
    </source>
</evidence>
<dbReference type="Pfam" id="PF01321">
    <property type="entry name" value="Creatinase_N"/>
    <property type="match status" value="1"/>
</dbReference>
<dbReference type="Pfam" id="PF16188">
    <property type="entry name" value="Peptidase_M24_C"/>
    <property type="match status" value="1"/>
</dbReference>
<feature type="domain" description="Peptidase M24 C-terminal" evidence="6">
    <location>
        <begin position="544"/>
        <end position="603"/>
    </location>
</feature>
<evidence type="ECO:0000256" key="3">
    <source>
        <dbReference type="ARBA" id="ARBA00022801"/>
    </source>
</evidence>
<keyword evidence="3" id="KW-0378">Hydrolase</keyword>
<dbReference type="STRING" id="1280952.HJA_12740"/>
<dbReference type="Gene3D" id="3.40.350.10">
    <property type="entry name" value="Creatinase/prolidase N-terminal domain"/>
    <property type="match status" value="2"/>
</dbReference>
<dbReference type="GO" id="GO:0070006">
    <property type="term" value="F:metalloaminopeptidase activity"/>
    <property type="evidence" value="ECO:0007669"/>
    <property type="project" value="InterPro"/>
</dbReference>
<reference evidence="7 8" key="1">
    <citation type="journal article" date="2014" name="Antonie Van Leeuwenhoek">
        <title>Hyphomonas beringensis sp. nov. and Hyphomonas chukchiensis sp. nov., isolated from surface seawater of the Bering Sea and Chukchi Sea.</title>
        <authorList>
            <person name="Li C."/>
            <person name="Lai Q."/>
            <person name="Li G."/>
            <person name="Dong C."/>
            <person name="Wang J."/>
            <person name="Liao Y."/>
            <person name="Shao Z."/>
        </authorList>
    </citation>
    <scope>NUCLEOTIDE SEQUENCE [LARGE SCALE GENOMIC DNA]</scope>
    <source>
        <strain evidence="7 8">VP2</strain>
    </source>
</reference>
<evidence type="ECO:0000259" key="5">
    <source>
        <dbReference type="Pfam" id="PF01321"/>
    </source>
</evidence>
<dbReference type="InterPro" id="IPR033740">
    <property type="entry name" value="Pept_M24B"/>
</dbReference>
<evidence type="ECO:0000256" key="2">
    <source>
        <dbReference type="ARBA" id="ARBA00022723"/>
    </source>
</evidence>
<dbReference type="AlphaFoldDB" id="A0A059FA16"/>
<proteinExistence type="inferred from homology"/>
<dbReference type="Pfam" id="PF16189">
    <property type="entry name" value="Creatinase_N_2"/>
    <property type="match status" value="1"/>
</dbReference>
<dbReference type="OrthoDB" id="9806388at2"/>
<dbReference type="Proteomes" id="UP000024816">
    <property type="component" value="Unassembled WGS sequence"/>
</dbReference>